<protein>
    <submittedName>
        <fullName evidence="1">Uncharacterized protein</fullName>
    </submittedName>
</protein>
<name>A0A6L2NUJ3_TANCI</name>
<reference evidence="1" key="1">
    <citation type="journal article" date="2019" name="Sci. Rep.">
        <title>Draft genome of Tanacetum cinerariifolium, the natural source of mosquito coil.</title>
        <authorList>
            <person name="Yamashiro T."/>
            <person name="Shiraishi A."/>
            <person name="Satake H."/>
            <person name="Nakayama K."/>
        </authorList>
    </citation>
    <scope>NUCLEOTIDE SEQUENCE</scope>
</reference>
<proteinExistence type="predicted"/>
<comment type="caution">
    <text evidence="1">The sequence shown here is derived from an EMBL/GenBank/DDBJ whole genome shotgun (WGS) entry which is preliminary data.</text>
</comment>
<sequence>MTKSTSQDRNVVVVVGLVAATMVSGDGGLVGCGGGAKYCPKHICKYYPDYPSYTPPPTSKPSRLKESMVALADTMAKLELASKRLATVNVTTTPPNTQLTFIMPPPRNKQLVTTPPLNNHGSKIQPPKHDKPMAKSFTISTSSISKIENVVVPQTRVPLSPLTEEMLSIFCGLKIFPLCGKCHRPKFVFLEPELEPTWE</sequence>
<organism evidence="1">
    <name type="scientific">Tanacetum cinerariifolium</name>
    <name type="common">Dalmatian daisy</name>
    <name type="synonym">Chrysanthemum cinerariifolium</name>
    <dbReference type="NCBI Taxonomy" id="118510"/>
    <lineage>
        <taxon>Eukaryota</taxon>
        <taxon>Viridiplantae</taxon>
        <taxon>Streptophyta</taxon>
        <taxon>Embryophyta</taxon>
        <taxon>Tracheophyta</taxon>
        <taxon>Spermatophyta</taxon>
        <taxon>Magnoliopsida</taxon>
        <taxon>eudicotyledons</taxon>
        <taxon>Gunneridae</taxon>
        <taxon>Pentapetalae</taxon>
        <taxon>asterids</taxon>
        <taxon>campanulids</taxon>
        <taxon>Asterales</taxon>
        <taxon>Asteraceae</taxon>
        <taxon>Asteroideae</taxon>
        <taxon>Anthemideae</taxon>
        <taxon>Anthemidinae</taxon>
        <taxon>Tanacetum</taxon>
    </lineage>
</organism>
<evidence type="ECO:0000313" key="1">
    <source>
        <dbReference type="EMBL" id="GEU88224.1"/>
    </source>
</evidence>
<dbReference type="AlphaFoldDB" id="A0A6L2NUJ3"/>
<gene>
    <name evidence="1" type="ORF">Tci_060202</name>
</gene>
<accession>A0A6L2NUJ3</accession>
<dbReference type="EMBL" id="BKCJ010009704">
    <property type="protein sequence ID" value="GEU88224.1"/>
    <property type="molecule type" value="Genomic_DNA"/>
</dbReference>